<evidence type="ECO:0000256" key="2">
    <source>
        <dbReference type="SAM" id="MobiDB-lite"/>
    </source>
</evidence>
<feature type="compositionally biased region" description="Basic and acidic residues" evidence="2">
    <location>
        <begin position="1196"/>
        <end position="1214"/>
    </location>
</feature>
<feature type="coiled-coil region" evidence="1">
    <location>
        <begin position="111"/>
        <end position="324"/>
    </location>
</feature>
<feature type="coiled-coil region" evidence="1">
    <location>
        <begin position="430"/>
        <end position="492"/>
    </location>
</feature>
<feature type="coiled-coil region" evidence="1">
    <location>
        <begin position="858"/>
        <end position="885"/>
    </location>
</feature>
<dbReference type="WBParaSite" id="PSU_v2.g13861.t1">
    <property type="protein sequence ID" value="PSU_v2.g13861.t1"/>
    <property type="gene ID" value="PSU_v2.g13861"/>
</dbReference>
<evidence type="ECO:0000256" key="1">
    <source>
        <dbReference type="SAM" id="Coils"/>
    </source>
</evidence>
<keyword evidence="3" id="KW-1185">Reference proteome</keyword>
<dbReference type="Proteomes" id="UP000887577">
    <property type="component" value="Unplaced"/>
</dbReference>
<feature type="region of interest" description="Disordered" evidence="2">
    <location>
        <begin position="1022"/>
        <end position="1214"/>
    </location>
</feature>
<feature type="coiled-coil region" evidence="1">
    <location>
        <begin position="542"/>
        <end position="576"/>
    </location>
</feature>
<feature type="region of interest" description="Disordered" evidence="2">
    <location>
        <begin position="975"/>
        <end position="995"/>
    </location>
</feature>
<keyword evidence="1" id="KW-0175">Coiled coil</keyword>
<feature type="compositionally biased region" description="Polar residues" evidence="2">
    <location>
        <begin position="975"/>
        <end position="987"/>
    </location>
</feature>
<feature type="region of interest" description="Disordered" evidence="2">
    <location>
        <begin position="1"/>
        <end position="33"/>
    </location>
</feature>
<feature type="compositionally biased region" description="Polar residues" evidence="2">
    <location>
        <begin position="1"/>
        <end position="14"/>
    </location>
</feature>
<organism evidence="3 4">
    <name type="scientific">Panagrolaimus superbus</name>
    <dbReference type="NCBI Taxonomy" id="310955"/>
    <lineage>
        <taxon>Eukaryota</taxon>
        <taxon>Metazoa</taxon>
        <taxon>Ecdysozoa</taxon>
        <taxon>Nematoda</taxon>
        <taxon>Chromadorea</taxon>
        <taxon>Rhabditida</taxon>
        <taxon>Tylenchina</taxon>
        <taxon>Panagrolaimomorpha</taxon>
        <taxon>Panagrolaimoidea</taxon>
        <taxon>Panagrolaimidae</taxon>
        <taxon>Panagrolaimus</taxon>
    </lineage>
</organism>
<feature type="coiled-coil region" evidence="1">
    <location>
        <begin position="718"/>
        <end position="745"/>
    </location>
</feature>
<sequence>MSQASVHLASSISPQGYPEASAPIESPIQSQYYQQQQQVEQNIQNSNPYIQSHINSFGYQQESPLTTQIYHSQSTDYQHDQNYYQQLAQQTDHSYHQQQHQSSENETSEKFEETITELKTLQLQYTELQKSYRELQLYYEQRERDLLEQKEHFEHRATNLSAQLSKAEEKIEESFKENVELENDNFSAKEQVKSLEKVLKQFEETKTKLGSNEEELSHLRKQMENMDNDFNHLKDTNKRLEGFLTETRTSLSEAEETRNALGSENRQLRETLESLQKALNEAQEESRMDNQEQFLSGKAYEETNRELEIENSQLRAQLSAALNNINDNTESVVNSTLRNLENNFDDSRPKTFEVETQCQLQDEIALDTVTDLKLTEQPQLSEMLKDYVKETTKFNDYLSQDVESIFVLNEELANAADTLRGQVWALNQQLKKSMLDRQEILEQIEKLETQNLNTSNENTRLKHELNEQQEKLEAIQNQSNKWKNELSILYDKKAEVDAAYNHLSENYSHLQEAYSIILQKLSIPKIDGSTDPLIESDVIDSAEAIKNEYTKLEKTSAKMRAELEIRSEKIRNLEQQITLGLTVSRQNIPQQPLLLNVQVEEVEQARGEKATAHWTMLEIKKLLVEAADTLQRLPIDEAYEHVRRETEVKWSERVHKAIEFCENVIQEMQKCDEEGTECMANFKVPEDSDNVGIETVILRLHERWRLKHHQLLENSNILQNQQQICRELESRLSDAHEKLAELESQQSSESPIATFFIATESEAAYPSPASSTTTILSQSQTEFWNRLVESFSQSLRKTESIDMRLKSTNSLIHNALKQLDSSSTDANKAMVSAKLQFAILAARLTAKQADNDALFRSTAELAHTNVALQNEIDDLQEKLELNKIEETSVEEITPEKRQEILEINMSVDANFKKVRQGAKTRTIVANKSQIHEAIEISVITPTKPKPSAPFESPLQEDNNSWEWNDEAIDQQIITPKTTESSGINTSEVNEKEEKISGEQQNFVENASTPEAAQMLKETTLLKEGKIEGANKTFSKNKSAISPPAEKQKPTKSSVTKKQIPKIKEPESISKVEEIITDDWSWNEPPPSSPKPLKSKKSSKPSTREATPSRLSPSQPPPPPSDPSTTNIEWGWGDETENEIDSKVSEWAWDDEPVVEISKHSTSRASSTTSKTSTKKTASVSKKPLAVPAVSDDWGWGDEKEAEGSQKATDDDWGW</sequence>
<feature type="compositionally biased region" description="Low complexity" evidence="2">
    <location>
        <begin position="89"/>
        <end position="102"/>
    </location>
</feature>
<evidence type="ECO:0000313" key="3">
    <source>
        <dbReference type="Proteomes" id="UP000887577"/>
    </source>
</evidence>
<feature type="compositionally biased region" description="Low complexity" evidence="2">
    <location>
        <begin position="24"/>
        <end position="33"/>
    </location>
</feature>
<feature type="region of interest" description="Disordered" evidence="2">
    <location>
        <begin position="89"/>
        <end position="109"/>
    </location>
</feature>
<proteinExistence type="predicted"/>
<evidence type="ECO:0000313" key="4">
    <source>
        <dbReference type="WBParaSite" id="PSU_v2.g13861.t1"/>
    </source>
</evidence>
<feature type="compositionally biased region" description="Basic and acidic residues" evidence="2">
    <location>
        <begin position="1061"/>
        <end position="1073"/>
    </location>
</feature>
<protein>
    <submittedName>
        <fullName evidence="4">Uncharacterized protein</fullName>
    </submittedName>
</protein>
<feature type="compositionally biased region" description="Low complexity" evidence="2">
    <location>
        <begin position="1162"/>
        <end position="1182"/>
    </location>
</feature>
<name>A0A914Y511_9BILA</name>
<dbReference type="AlphaFoldDB" id="A0A914Y511"/>
<reference evidence="4" key="1">
    <citation type="submission" date="2022-11" db="UniProtKB">
        <authorList>
            <consortium name="WormBaseParasite"/>
        </authorList>
    </citation>
    <scope>IDENTIFICATION</scope>
</reference>
<accession>A0A914Y511</accession>
<dbReference type="SUPFAM" id="SSF90257">
    <property type="entry name" value="Myosin rod fragments"/>
    <property type="match status" value="1"/>
</dbReference>